<evidence type="ECO:0000313" key="1">
    <source>
        <dbReference type="EMBL" id="TPG44055.1"/>
    </source>
</evidence>
<accession>A0A502F1G3</accession>
<dbReference type="RefSeq" id="WP_140504702.1">
    <property type="nucleotide sequence ID" value="NZ_RCZH01000003.1"/>
</dbReference>
<name>A0A502F1G3_9FLAO</name>
<reference evidence="1 2" key="1">
    <citation type="journal article" date="2019" name="Environ. Microbiol.">
        <title>Species interactions and distinct microbial communities in high Arctic permafrost affected cryosols are associated with the CH4 and CO2 gas fluxes.</title>
        <authorList>
            <person name="Altshuler I."/>
            <person name="Hamel J."/>
            <person name="Turney S."/>
            <person name="Magnuson E."/>
            <person name="Levesque R."/>
            <person name="Greer C."/>
            <person name="Whyte L.G."/>
        </authorList>
    </citation>
    <scope>NUCLEOTIDE SEQUENCE [LARGE SCALE GENOMIC DNA]</scope>
    <source>
        <strain evidence="1 2">42</strain>
    </source>
</reference>
<protein>
    <submittedName>
        <fullName evidence="1">Uncharacterized protein</fullName>
    </submittedName>
</protein>
<dbReference type="Proteomes" id="UP000319700">
    <property type="component" value="Unassembled WGS sequence"/>
</dbReference>
<dbReference type="EMBL" id="RCZH01000003">
    <property type="protein sequence ID" value="TPG44055.1"/>
    <property type="molecule type" value="Genomic_DNA"/>
</dbReference>
<comment type="caution">
    <text evidence="1">The sequence shown here is derived from an EMBL/GenBank/DDBJ whole genome shotgun (WGS) entry which is preliminary data.</text>
</comment>
<sequence length="410" mass="47431">MQTQNNYSPIAAYEKNDGEIIGYLYIAKDPSYNSLIKDVVHNMEVEFEKRLSEKKIKSYTIFFHSQFNNDNNHSVSHKSGEFNAISIQYKTAENLSGFIGLPYFFKEDEIMYAGFPNFSKEQNNFILNTQLKEGKEYFQELIYIDSPIIENEIGLKIKKVNNGSVGDMWAGIFGFDRLREEGGKEFLLNNAAMVFIQETIKSNDEVLISEMSFDNIVFRGVKTIDDETRTTYPLLKTDIFIDVENKQINEWENINNLEAVITGNGRDTFGLTYFATDYALNKEKYKTEKKLNIELSGIIYHLEISNIADSNTPDGPNFSDTFTMYMPNKEMSEFGCFDFIGLLEDFREIKVMDNRKSEGFILKVKLITNEDYPDFFTIEMFVNKQNMSFEDLTIGMQLTGLFQLQGQIKE</sequence>
<gene>
    <name evidence="1" type="ORF">EAH81_05750</name>
</gene>
<keyword evidence="2" id="KW-1185">Reference proteome</keyword>
<dbReference type="AlphaFoldDB" id="A0A502F1G3"/>
<proteinExistence type="predicted"/>
<dbReference type="OrthoDB" id="1216843at2"/>
<evidence type="ECO:0000313" key="2">
    <source>
        <dbReference type="Proteomes" id="UP000319700"/>
    </source>
</evidence>
<organism evidence="1 2">
    <name type="scientific">Flavobacterium pectinovorum</name>
    <dbReference type="NCBI Taxonomy" id="29533"/>
    <lineage>
        <taxon>Bacteria</taxon>
        <taxon>Pseudomonadati</taxon>
        <taxon>Bacteroidota</taxon>
        <taxon>Flavobacteriia</taxon>
        <taxon>Flavobacteriales</taxon>
        <taxon>Flavobacteriaceae</taxon>
        <taxon>Flavobacterium</taxon>
    </lineage>
</organism>